<proteinExistence type="predicted"/>
<dbReference type="RefSeq" id="WP_389221979.1">
    <property type="nucleotide sequence ID" value="NZ_JBIACJ010000009.1"/>
</dbReference>
<comment type="caution">
    <text evidence="1">The sequence shown here is derived from an EMBL/GenBank/DDBJ whole genome shotgun (WGS) entry which is preliminary data.</text>
</comment>
<sequence>MTKDDDWKELIEEMKKGSKTPEEIRKIIMFYDITIAQHKALMDFDFKEK</sequence>
<dbReference type="Proteomes" id="UP001601058">
    <property type="component" value="Unassembled WGS sequence"/>
</dbReference>
<protein>
    <submittedName>
        <fullName evidence="1">Uncharacterized protein</fullName>
    </submittedName>
</protein>
<gene>
    <name evidence="1" type="ORF">ACFYKT_16800</name>
</gene>
<evidence type="ECO:0000313" key="2">
    <source>
        <dbReference type="Proteomes" id="UP001601058"/>
    </source>
</evidence>
<evidence type="ECO:0000313" key="1">
    <source>
        <dbReference type="EMBL" id="MFE8698003.1"/>
    </source>
</evidence>
<organism evidence="1 2">
    <name type="scientific">Cytobacillus mangrovibacter</name>
    <dbReference type="NCBI Taxonomy" id="3299024"/>
    <lineage>
        <taxon>Bacteria</taxon>
        <taxon>Bacillati</taxon>
        <taxon>Bacillota</taxon>
        <taxon>Bacilli</taxon>
        <taxon>Bacillales</taxon>
        <taxon>Bacillaceae</taxon>
        <taxon>Cytobacillus</taxon>
    </lineage>
</organism>
<accession>A0ABW6K571</accession>
<dbReference type="EMBL" id="JBIACJ010000009">
    <property type="protein sequence ID" value="MFE8698003.1"/>
    <property type="molecule type" value="Genomic_DNA"/>
</dbReference>
<keyword evidence="2" id="KW-1185">Reference proteome</keyword>
<reference evidence="1 2" key="1">
    <citation type="submission" date="2024-08" db="EMBL/GenBank/DDBJ databases">
        <title>Two novel Cytobacillus novel species.</title>
        <authorList>
            <person name="Liu G."/>
        </authorList>
    </citation>
    <scope>NUCLEOTIDE SEQUENCE [LARGE SCALE GENOMIC DNA]</scope>
    <source>
        <strain evidence="1 2">FJAT-53684</strain>
    </source>
</reference>
<name>A0ABW6K571_9BACI</name>